<keyword evidence="2" id="KW-1185">Reference proteome</keyword>
<dbReference type="AlphaFoldDB" id="A0AAX2F6J9"/>
<dbReference type="Gene3D" id="3.40.630.30">
    <property type="match status" value="1"/>
</dbReference>
<dbReference type="EMBL" id="FQWA01000030">
    <property type="protein sequence ID" value="SHG05187.1"/>
    <property type="molecule type" value="Genomic_DNA"/>
</dbReference>
<dbReference type="Proteomes" id="UP000184105">
    <property type="component" value="Unassembled WGS sequence"/>
</dbReference>
<dbReference type="SUPFAM" id="SSF55729">
    <property type="entry name" value="Acyl-CoA N-acyltransferases (Nat)"/>
    <property type="match status" value="1"/>
</dbReference>
<proteinExistence type="predicted"/>
<gene>
    <name evidence="1" type="ORF">SAMN05444364_13020</name>
</gene>
<accession>A0AAX2F6J9</accession>
<evidence type="ECO:0008006" key="3">
    <source>
        <dbReference type="Google" id="ProtNLM"/>
    </source>
</evidence>
<evidence type="ECO:0000313" key="1">
    <source>
        <dbReference type="EMBL" id="SHG05187.1"/>
    </source>
</evidence>
<evidence type="ECO:0000313" key="2">
    <source>
        <dbReference type="Proteomes" id="UP000184105"/>
    </source>
</evidence>
<organism evidence="1 2">
    <name type="scientific">Prevotella scopos JCM 17725</name>
    <dbReference type="NCBI Taxonomy" id="1236518"/>
    <lineage>
        <taxon>Bacteria</taxon>
        <taxon>Pseudomonadati</taxon>
        <taxon>Bacteroidota</taxon>
        <taxon>Bacteroidia</taxon>
        <taxon>Bacteroidales</taxon>
        <taxon>Prevotellaceae</taxon>
        <taxon>Prevotella</taxon>
    </lineage>
</organism>
<name>A0AAX2F6J9_9BACT</name>
<reference evidence="1 2" key="1">
    <citation type="submission" date="2016-11" db="EMBL/GenBank/DDBJ databases">
        <authorList>
            <person name="Varghese N."/>
            <person name="Submissions S."/>
        </authorList>
    </citation>
    <scope>NUCLEOTIDE SEQUENCE [LARGE SCALE GENOMIC DNA]</scope>
    <source>
        <strain evidence="1 2">DSM 22613</strain>
    </source>
</reference>
<protein>
    <recommendedName>
        <fullName evidence="3">GNAT family acetyltransferase</fullName>
    </recommendedName>
</protein>
<sequence length="173" mass="19443">MTKKKTIKLSEGRVINKATLGDFSIVIGIIEQGKSKMIKSGNLNQWSVNYPALDTVKCDILLGDCYLLFEDDKPIATFVFKSGPEPTYLRIDNGRWLDNQSYYVIHRVASVEGVHGVMSDIIAYCSSFTSSIRIDTHADNRPMLAALARLDFSYCGIIYLENGTSRLAYQRVF</sequence>
<dbReference type="InterPro" id="IPR016181">
    <property type="entry name" value="Acyl_CoA_acyltransferase"/>
</dbReference>
<dbReference type="RefSeq" id="WP_025839772.1">
    <property type="nucleotide sequence ID" value="NZ_BAKP01000057.1"/>
</dbReference>
<comment type="caution">
    <text evidence="1">The sequence shown here is derived from an EMBL/GenBank/DDBJ whole genome shotgun (WGS) entry which is preliminary data.</text>
</comment>